<keyword evidence="1" id="KW-0472">Membrane</keyword>
<keyword evidence="1" id="KW-1133">Transmembrane helix</keyword>
<accession>A0A250KI97</accession>
<sequence>MKEMRDDNWSDWLINDKLRWERFGLFGWKERVSMWTGIVLGSLLFITILVVAFLILNMGNKLYSYTLMPFSGLPINHTMVFVILDAILSFTIIVSNKRWRRGNNRVTMFFLLMFFNPVLCYFLFGFVSFAILYPNSNYGNKEIITQRAIFTGKVRRVSRSNNVSCYSFYLPNMKRNVVISSGFDYDWKDKTACDIYLHKGYFGMYVVDSAVYKEDLYYSTTLVAE</sequence>
<proteinExistence type="predicted"/>
<feature type="transmembrane region" description="Helical" evidence="1">
    <location>
        <begin position="106"/>
        <end position="133"/>
    </location>
</feature>
<feature type="transmembrane region" description="Helical" evidence="1">
    <location>
        <begin position="32"/>
        <end position="55"/>
    </location>
</feature>
<dbReference type="RefSeq" id="WP_120174446.1">
    <property type="nucleotide sequence ID" value="NZ_AP018049.1"/>
</dbReference>
<evidence type="ECO:0000313" key="2">
    <source>
        <dbReference type="EMBL" id="BBA29336.1"/>
    </source>
</evidence>
<reference evidence="2 3" key="1">
    <citation type="submission" date="2017-05" db="EMBL/GenBank/DDBJ databases">
        <title>whole genome sequence of Prevotella melaninogenica GAI 07411.</title>
        <authorList>
            <person name="Kondo Y."/>
            <person name="Hoshino T."/>
        </authorList>
    </citation>
    <scope>NUCLEOTIDE SEQUENCE [LARGE SCALE GENOMIC DNA]</scope>
    <source>
        <strain evidence="2 3">GAI 07411</strain>
    </source>
</reference>
<evidence type="ECO:0000256" key="1">
    <source>
        <dbReference type="SAM" id="Phobius"/>
    </source>
</evidence>
<dbReference type="AlphaFoldDB" id="A0A250KI97"/>
<gene>
    <name evidence="2" type="ORF">PMEL1_01268</name>
</gene>
<dbReference type="EMBL" id="AP018049">
    <property type="protein sequence ID" value="BBA29336.1"/>
    <property type="molecule type" value="Genomic_DNA"/>
</dbReference>
<keyword evidence="1" id="KW-0812">Transmembrane</keyword>
<dbReference type="OrthoDB" id="1080424at2"/>
<feature type="transmembrane region" description="Helical" evidence="1">
    <location>
        <begin position="75"/>
        <end position="94"/>
    </location>
</feature>
<organism evidence="2 3">
    <name type="scientific">Prevotella melaninogenica</name>
    <dbReference type="NCBI Taxonomy" id="28132"/>
    <lineage>
        <taxon>Bacteria</taxon>
        <taxon>Pseudomonadati</taxon>
        <taxon>Bacteroidota</taxon>
        <taxon>Bacteroidia</taxon>
        <taxon>Bacteroidales</taxon>
        <taxon>Prevotellaceae</taxon>
        <taxon>Prevotella</taxon>
    </lineage>
</organism>
<dbReference type="Proteomes" id="UP000267517">
    <property type="component" value="Chromosome I"/>
</dbReference>
<protein>
    <submittedName>
        <fullName evidence="2">Uncharacterized protein</fullName>
    </submittedName>
</protein>
<evidence type="ECO:0000313" key="3">
    <source>
        <dbReference type="Proteomes" id="UP000267517"/>
    </source>
</evidence>
<name>A0A250KI97_9BACT</name>